<dbReference type="Pfam" id="PF03462">
    <property type="entry name" value="PCRF"/>
    <property type="match status" value="1"/>
</dbReference>
<dbReference type="Proteomes" id="UP000041254">
    <property type="component" value="Unassembled WGS sequence"/>
</dbReference>
<dbReference type="OrthoDB" id="2019491at2759"/>
<dbReference type="STRING" id="1169540.A0A0G4EXP9"/>
<dbReference type="InterPro" id="IPR005139">
    <property type="entry name" value="PCRF"/>
</dbReference>
<dbReference type="GO" id="GO:0003747">
    <property type="term" value="F:translation release factor activity"/>
    <property type="evidence" value="ECO:0007669"/>
    <property type="project" value="InterPro"/>
</dbReference>
<proteinExistence type="inferred from homology"/>
<evidence type="ECO:0000256" key="3">
    <source>
        <dbReference type="ARBA" id="ARBA00022917"/>
    </source>
</evidence>
<evidence type="ECO:0000256" key="2">
    <source>
        <dbReference type="ARBA" id="ARBA00022481"/>
    </source>
</evidence>
<feature type="compositionally biased region" description="Basic and acidic residues" evidence="4">
    <location>
        <begin position="239"/>
        <end position="248"/>
    </location>
</feature>
<dbReference type="InterPro" id="IPR000352">
    <property type="entry name" value="Pep_chain_release_fac_I"/>
</dbReference>
<evidence type="ECO:0000259" key="5">
    <source>
        <dbReference type="Pfam" id="PF00472"/>
    </source>
</evidence>
<dbReference type="VEuPathDB" id="CryptoDB:Vbra_1569"/>
<dbReference type="AlphaFoldDB" id="A0A0G4EXP9"/>
<dbReference type="InterPro" id="IPR045853">
    <property type="entry name" value="Pep_chain_release_fac_I_sf"/>
</dbReference>
<reference evidence="7 8" key="1">
    <citation type="submission" date="2014-11" db="EMBL/GenBank/DDBJ databases">
        <authorList>
            <person name="Zhu J."/>
            <person name="Qi W."/>
            <person name="Song R."/>
        </authorList>
    </citation>
    <scope>NUCLEOTIDE SEQUENCE [LARGE SCALE GENOMIC DNA]</scope>
</reference>
<evidence type="ECO:0000256" key="1">
    <source>
        <dbReference type="ARBA" id="ARBA00010835"/>
    </source>
</evidence>
<feature type="region of interest" description="Disordered" evidence="4">
    <location>
        <begin position="238"/>
        <end position="264"/>
    </location>
</feature>
<comment type="similarity">
    <text evidence="1">Belongs to the prokaryotic/mitochondrial release factor family.</text>
</comment>
<evidence type="ECO:0000256" key="4">
    <source>
        <dbReference type="SAM" id="MobiDB-lite"/>
    </source>
</evidence>
<dbReference type="PhylomeDB" id="A0A0G4EXP9"/>
<dbReference type="Gene3D" id="3.30.160.20">
    <property type="match status" value="1"/>
</dbReference>
<dbReference type="PANTHER" id="PTHR43804:SF7">
    <property type="entry name" value="LD18447P"/>
    <property type="match status" value="1"/>
</dbReference>
<evidence type="ECO:0008006" key="9">
    <source>
        <dbReference type="Google" id="ProtNLM"/>
    </source>
</evidence>
<gene>
    <name evidence="7" type="ORF">Vbra_1569</name>
</gene>
<keyword evidence="8" id="KW-1185">Reference proteome</keyword>
<dbReference type="InterPro" id="IPR050057">
    <property type="entry name" value="Prokaryotic/Mito_RF"/>
</dbReference>
<dbReference type="PANTHER" id="PTHR43804">
    <property type="entry name" value="LD18447P"/>
    <property type="match status" value="1"/>
</dbReference>
<evidence type="ECO:0000313" key="7">
    <source>
        <dbReference type="EMBL" id="CEM03496.1"/>
    </source>
</evidence>
<dbReference type="SUPFAM" id="SSF75620">
    <property type="entry name" value="Release factor"/>
    <property type="match status" value="1"/>
</dbReference>
<dbReference type="Pfam" id="PF00472">
    <property type="entry name" value="RF-1"/>
    <property type="match status" value="1"/>
</dbReference>
<organism evidence="7 8">
    <name type="scientific">Vitrella brassicaformis (strain CCMP3155)</name>
    <dbReference type="NCBI Taxonomy" id="1169540"/>
    <lineage>
        <taxon>Eukaryota</taxon>
        <taxon>Sar</taxon>
        <taxon>Alveolata</taxon>
        <taxon>Colpodellida</taxon>
        <taxon>Vitrellaceae</taxon>
        <taxon>Vitrella</taxon>
    </lineage>
</organism>
<dbReference type="EMBL" id="CDMY01000342">
    <property type="protein sequence ID" value="CEM03496.1"/>
    <property type="molecule type" value="Genomic_DNA"/>
</dbReference>
<keyword evidence="2" id="KW-0488">Methylation</keyword>
<dbReference type="Gene3D" id="3.30.70.1660">
    <property type="match status" value="1"/>
</dbReference>
<dbReference type="GO" id="GO:0005737">
    <property type="term" value="C:cytoplasm"/>
    <property type="evidence" value="ECO:0007669"/>
    <property type="project" value="UniProtKB-ARBA"/>
</dbReference>
<evidence type="ECO:0000259" key="6">
    <source>
        <dbReference type="Pfam" id="PF03462"/>
    </source>
</evidence>
<sequence>MYESACTALALTFTPLDVQRSSEGGGEGYREAIAEVSGSAAAPHGWLKWEGGVHRVQRVPKTERMGRIHTSAASVVVLPKADTTEVSISSGDLKIESMRGSGPGGQSVNMADTAVRITHKPTKIAVKISNRVKAMSLLRARLFDIQRRTKAQAASDVRAEHQGTGDRSEKIRTYNYTRDTVTDHRGGISVPGAQALLQTGHGFIPLIGLIQAQHNTAALHTMRRELIEFLLSAASGGDGHGDGEGHVAEEEEVPGGVHRGGASR</sequence>
<feature type="domain" description="Peptide chain release factor" evidence="6">
    <location>
        <begin position="1"/>
        <end position="75"/>
    </location>
</feature>
<dbReference type="InParanoid" id="A0A0G4EXP9"/>
<protein>
    <recommendedName>
        <fullName evidence="9">Prokaryotic-type class I peptide chain release factors domain-containing protein</fullName>
    </recommendedName>
</protein>
<name>A0A0G4EXP9_VITBC</name>
<feature type="domain" description="Prokaryotic-type class I peptide chain release factors" evidence="5">
    <location>
        <begin position="83"/>
        <end position="185"/>
    </location>
</feature>
<keyword evidence="3" id="KW-0648">Protein biosynthesis</keyword>
<evidence type="ECO:0000313" key="8">
    <source>
        <dbReference type="Proteomes" id="UP000041254"/>
    </source>
</evidence>
<accession>A0A0G4EXP9</accession>